<dbReference type="InterPro" id="IPR032387">
    <property type="entry name" value="ACAS_N"/>
</dbReference>
<dbReference type="Gene3D" id="3.40.50.12780">
    <property type="entry name" value="N-terminal domain of ligase-like"/>
    <property type="match status" value="1"/>
</dbReference>
<organism evidence="4">
    <name type="scientific">Rosellinia necatrix</name>
    <name type="common">White root-rot fungus</name>
    <dbReference type="NCBI Taxonomy" id="77044"/>
    <lineage>
        <taxon>Eukaryota</taxon>
        <taxon>Fungi</taxon>
        <taxon>Dikarya</taxon>
        <taxon>Ascomycota</taxon>
        <taxon>Pezizomycotina</taxon>
        <taxon>Sordariomycetes</taxon>
        <taxon>Xylariomycetidae</taxon>
        <taxon>Xylariales</taxon>
        <taxon>Xylariaceae</taxon>
        <taxon>Rosellinia</taxon>
    </lineage>
</organism>
<accession>A0A1S8A9B8</accession>
<keyword evidence="4" id="KW-0436">Ligase</keyword>
<dbReference type="SUPFAM" id="SSF56801">
    <property type="entry name" value="Acetyl-CoA synthetase-like"/>
    <property type="match status" value="1"/>
</dbReference>
<comment type="similarity">
    <text evidence="1">Belongs to the ATP-dependent AMP-binding enzyme family.</text>
</comment>
<keyword evidence="5" id="KW-1185">Reference proteome</keyword>
<protein>
    <submittedName>
        <fullName evidence="4">Putative acetoacetate-ligase</fullName>
        <ecNumber evidence="4">6.2.1.16</ecNumber>
    </submittedName>
</protein>
<sequence length="267" mass="29670">MTVDHKPIPTELWRHPDPHSTPMFAFLNRVRDRYQLDIDGYPDLYKWSTQNPSEFWGEVWHFCGIRASKPYSQVLPPDAPLFPRPDFFAGSLLNFAENLLFPENVHVDESSTAVITATEVDGQLRSTTWAQLRDAVRQCSNAMRASGVGSGDVVAGFVSNHVEALVAMLAAAAIGAIWTGISPDNGVSAVLDRLVQIEPKVLFADNGTVYNGKPWSSMDKAAQIVKELKTLELVVLIKNIPETESQLHHMESMSSVVVTEYDNFLSR</sequence>
<dbReference type="EMBL" id="DF977488">
    <property type="protein sequence ID" value="GAW26678.1"/>
    <property type="molecule type" value="Genomic_DNA"/>
</dbReference>
<dbReference type="OrthoDB" id="10253869at2759"/>
<dbReference type="InterPro" id="IPR000873">
    <property type="entry name" value="AMP-dep_synth/lig_dom"/>
</dbReference>
<evidence type="ECO:0000313" key="5">
    <source>
        <dbReference type="Proteomes" id="UP000054516"/>
    </source>
</evidence>
<dbReference type="PANTHER" id="PTHR42921:SF1">
    <property type="entry name" value="ACETOACETYL-COA SYNTHETASE"/>
    <property type="match status" value="1"/>
</dbReference>
<evidence type="ECO:0000259" key="2">
    <source>
        <dbReference type="Pfam" id="PF00501"/>
    </source>
</evidence>
<evidence type="ECO:0000256" key="1">
    <source>
        <dbReference type="ARBA" id="ARBA00006432"/>
    </source>
</evidence>
<dbReference type="AlphaFoldDB" id="A0A1S8A9B8"/>
<proteinExistence type="inferred from homology"/>
<dbReference type="STRING" id="77044.A0A1S8A9B8"/>
<evidence type="ECO:0000313" key="4">
    <source>
        <dbReference type="EMBL" id="GAW26678.1"/>
    </source>
</evidence>
<feature type="domain" description="AMP-dependent synthetase/ligase" evidence="2">
    <location>
        <begin position="110"/>
        <end position="245"/>
    </location>
</feature>
<dbReference type="Proteomes" id="UP000054516">
    <property type="component" value="Unassembled WGS sequence"/>
</dbReference>
<evidence type="ECO:0000259" key="3">
    <source>
        <dbReference type="Pfam" id="PF16177"/>
    </source>
</evidence>
<name>A0A1S8A9B8_ROSNE</name>
<dbReference type="Pfam" id="PF16177">
    <property type="entry name" value="ACAS_N"/>
    <property type="match status" value="1"/>
</dbReference>
<dbReference type="EC" id="6.2.1.16" evidence="4"/>
<dbReference type="Pfam" id="PF00501">
    <property type="entry name" value="AMP-binding"/>
    <property type="match status" value="1"/>
</dbReference>
<dbReference type="GO" id="GO:0030729">
    <property type="term" value="F:acetoacetate-CoA ligase activity"/>
    <property type="evidence" value="ECO:0007669"/>
    <property type="project" value="UniProtKB-EC"/>
</dbReference>
<feature type="domain" description="Acetyl-coenzyme A synthetase N-terminal" evidence="3">
    <location>
        <begin position="41"/>
        <end position="98"/>
    </location>
</feature>
<dbReference type="PANTHER" id="PTHR42921">
    <property type="entry name" value="ACETOACETYL-COA SYNTHETASE"/>
    <property type="match status" value="1"/>
</dbReference>
<dbReference type="InterPro" id="IPR042099">
    <property type="entry name" value="ANL_N_sf"/>
</dbReference>
<gene>
    <name evidence="4" type="ORF">SAMD00023353_4300110</name>
</gene>
<dbReference type="OMA" id="WETEIME"/>
<reference evidence="4" key="1">
    <citation type="submission" date="2016-03" db="EMBL/GenBank/DDBJ databases">
        <title>Draft genome sequence of Rosellinia necatrix.</title>
        <authorList>
            <person name="Kanematsu S."/>
        </authorList>
    </citation>
    <scope>NUCLEOTIDE SEQUENCE [LARGE SCALE GENOMIC DNA]</scope>
    <source>
        <strain evidence="4">W97</strain>
    </source>
</reference>